<dbReference type="AlphaFoldDB" id="E9SYL0"/>
<dbReference type="STRING" id="43767.A6I91_18505"/>
<feature type="transmembrane region" description="Helical" evidence="1">
    <location>
        <begin position="231"/>
        <end position="250"/>
    </location>
</feature>
<keyword evidence="1" id="KW-0812">Transmembrane</keyword>
<sequence>MSRLARIVPVLAALVCGALAGRVLSSPVPEYYLWAESALPAALVTNGAGVAAAAVVAVLVTAALVRRRSVTLVTAAVVAGLLLLALPDVFRYPDEPAVLLYSNAVAAGVVLGAVSPLAARELSAQAALAVGAVGAFLLSGAVAEVSGGGTADFGWTAYTPLTSQPVERSSVVGLWPVVVAAALVVLTVVLDRRTSWGARVDTRWAAIAAALPVAAFAAARILTESAALPQWWYPYVGLVTALVAWLAWQLPGRDGQLVFAGAAILAAAAVGTPWTSGNWWAIVAPAALIVAGAAVGLRWPLPAVGFGLLAVAAAICLLGPDHSDVSAFVYAIALPAGVGYVVGSCLPTSAPASTVGLSLPFCIAIPGVVAAAGTISERYADYLPGSGAQLSTSTPVVLAAVSVVVVCGVGAWGLGLRSGVH</sequence>
<gene>
    <name evidence="2" type="ORF">HMPREF0724_11012</name>
</gene>
<dbReference type="Proteomes" id="UP000004245">
    <property type="component" value="Unassembled WGS sequence"/>
</dbReference>
<dbReference type="EMBL" id="ADNW02000006">
    <property type="protein sequence ID" value="EGD25231.1"/>
    <property type="molecule type" value="Genomic_DNA"/>
</dbReference>
<name>E9SYL0_RHOHA</name>
<dbReference type="RefSeq" id="WP_005514025.1">
    <property type="nucleotide sequence ID" value="NZ_CM001149.1"/>
</dbReference>
<keyword evidence="1" id="KW-1133">Transmembrane helix</keyword>
<accession>E9SYL0</accession>
<organism evidence="2 3">
    <name type="scientific">Prescottella equi ATCC 33707</name>
    <dbReference type="NCBI Taxonomy" id="525370"/>
    <lineage>
        <taxon>Bacteria</taxon>
        <taxon>Bacillati</taxon>
        <taxon>Actinomycetota</taxon>
        <taxon>Actinomycetes</taxon>
        <taxon>Mycobacteriales</taxon>
        <taxon>Nocardiaceae</taxon>
        <taxon>Prescottella</taxon>
    </lineage>
</organism>
<dbReference type="OrthoDB" id="4456761at2"/>
<feature type="transmembrane region" description="Helical" evidence="1">
    <location>
        <begin position="326"/>
        <end position="343"/>
    </location>
</feature>
<keyword evidence="1" id="KW-0472">Membrane</keyword>
<feature type="transmembrane region" description="Helical" evidence="1">
    <location>
        <begin position="41"/>
        <end position="65"/>
    </location>
</feature>
<feature type="transmembrane region" description="Helical" evidence="1">
    <location>
        <begin position="171"/>
        <end position="190"/>
    </location>
</feature>
<feature type="transmembrane region" description="Helical" evidence="1">
    <location>
        <begin position="280"/>
        <end position="297"/>
    </location>
</feature>
<evidence type="ECO:0000256" key="1">
    <source>
        <dbReference type="SAM" id="Phobius"/>
    </source>
</evidence>
<keyword evidence="3" id="KW-1185">Reference proteome</keyword>
<feature type="transmembrane region" description="Helical" evidence="1">
    <location>
        <begin position="126"/>
        <end position="151"/>
    </location>
</feature>
<feature type="transmembrane region" description="Helical" evidence="1">
    <location>
        <begin position="355"/>
        <end position="376"/>
    </location>
</feature>
<comment type="caution">
    <text evidence="2">The sequence shown here is derived from an EMBL/GenBank/DDBJ whole genome shotgun (WGS) entry which is preliminary data.</text>
</comment>
<proteinExistence type="predicted"/>
<dbReference type="HOGENOM" id="CLU_647014_0_0_11"/>
<feature type="transmembrane region" description="Helical" evidence="1">
    <location>
        <begin position="396"/>
        <end position="416"/>
    </location>
</feature>
<feature type="transmembrane region" description="Helical" evidence="1">
    <location>
        <begin position="202"/>
        <end position="219"/>
    </location>
</feature>
<protein>
    <submittedName>
        <fullName evidence="2">Uncharacterized protein</fullName>
    </submittedName>
</protein>
<feature type="transmembrane region" description="Helical" evidence="1">
    <location>
        <begin position="304"/>
        <end position="320"/>
    </location>
</feature>
<reference evidence="2" key="1">
    <citation type="submission" date="2011-01" db="EMBL/GenBank/DDBJ databases">
        <authorList>
            <person name="Muzny D."/>
            <person name="Qin X."/>
            <person name="Buhay C."/>
            <person name="Dugan-Rocha S."/>
            <person name="Ding Y."/>
            <person name="Chen G."/>
            <person name="Hawes A."/>
            <person name="Holder M."/>
            <person name="Jhangiani S."/>
            <person name="Johnson A."/>
            <person name="Khan Z."/>
            <person name="Li Z."/>
            <person name="Liu W."/>
            <person name="Liu X."/>
            <person name="Perez L."/>
            <person name="Shen H."/>
            <person name="Wang Q."/>
            <person name="Watt J."/>
            <person name="Xi L."/>
            <person name="Xin Y."/>
            <person name="Zhou J."/>
            <person name="Deng J."/>
            <person name="Jiang H."/>
            <person name="Liu Y."/>
            <person name="Qu J."/>
            <person name="Song X.-Z."/>
            <person name="Zhang L."/>
            <person name="Villasana D."/>
            <person name="Johnson A."/>
            <person name="Liu J."/>
            <person name="Liyanage D."/>
            <person name="Lorensuhewa L."/>
            <person name="Robinson T."/>
            <person name="Song A."/>
            <person name="Song B.-B."/>
            <person name="Dinh H."/>
            <person name="Thornton R."/>
            <person name="Coyle M."/>
            <person name="Francisco L."/>
            <person name="Jackson L."/>
            <person name="Javaid M."/>
            <person name="Korchina V."/>
            <person name="Kovar C."/>
            <person name="Mata R."/>
            <person name="Mathew T."/>
            <person name="Ngo R."/>
            <person name="Nguyen L."/>
            <person name="Nguyen N."/>
            <person name="Okwuonu G."/>
            <person name="Ongeri F."/>
            <person name="Pham C."/>
            <person name="Simmons D."/>
            <person name="Wilczek-Boney K."/>
            <person name="Hale W."/>
            <person name="Jakkamsetti A."/>
            <person name="Pham P."/>
            <person name="Ruth R."/>
            <person name="San Lucas F."/>
            <person name="Warren J."/>
            <person name="Zhang J."/>
            <person name="Zhao Z."/>
            <person name="Zhou C."/>
            <person name="Zhu D."/>
            <person name="Lee S."/>
            <person name="Bess C."/>
            <person name="Blankenburg K."/>
            <person name="Forbes L."/>
            <person name="Fu Q."/>
            <person name="Gubbala S."/>
            <person name="Hirani K."/>
            <person name="Jayaseelan J.C."/>
            <person name="Lara F."/>
            <person name="Munidasa M."/>
            <person name="Palculict T."/>
            <person name="Patil S."/>
            <person name="Pu L.-L."/>
            <person name="Saada N."/>
            <person name="Tang L."/>
            <person name="Weissenberger G."/>
            <person name="Zhu Y."/>
            <person name="Hemphill L."/>
            <person name="Shang Y."/>
            <person name="Youmans B."/>
            <person name="Ayvaz T."/>
            <person name="Ross M."/>
            <person name="Santibanez J."/>
            <person name="Aqrawi P."/>
            <person name="Gross S."/>
            <person name="Joshi V."/>
            <person name="Fowler G."/>
            <person name="Nazareth L."/>
            <person name="Reid J."/>
            <person name="Worley K."/>
            <person name="Petrosino J."/>
            <person name="Highlander S."/>
            <person name="Gibbs R."/>
        </authorList>
    </citation>
    <scope>NUCLEOTIDE SEQUENCE [LARGE SCALE GENOMIC DNA]</scope>
    <source>
        <strain evidence="2">ATCC 33707</strain>
    </source>
</reference>
<evidence type="ECO:0000313" key="2">
    <source>
        <dbReference type="EMBL" id="EGD25231.1"/>
    </source>
</evidence>
<evidence type="ECO:0000313" key="3">
    <source>
        <dbReference type="Proteomes" id="UP000004245"/>
    </source>
</evidence>
<feature type="transmembrane region" description="Helical" evidence="1">
    <location>
        <begin position="72"/>
        <end position="92"/>
    </location>
</feature>
<feature type="transmembrane region" description="Helical" evidence="1">
    <location>
        <begin position="98"/>
        <end position="119"/>
    </location>
</feature>
<feature type="transmembrane region" description="Helical" evidence="1">
    <location>
        <begin position="257"/>
        <end position="274"/>
    </location>
</feature>